<feature type="region of interest" description="Disordered" evidence="2">
    <location>
        <begin position="108"/>
        <end position="147"/>
    </location>
</feature>
<dbReference type="EC" id="1.15.1.1" evidence="5"/>
<evidence type="ECO:0000256" key="1">
    <source>
        <dbReference type="ARBA" id="ARBA00010457"/>
    </source>
</evidence>
<dbReference type="Gene3D" id="2.60.40.200">
    <property type="entry name" value="Superoxide dismutase, copper/zinc binding domain"/>
    <property type="match status" value="1"/>
</dbReference>
<evidence type="ECO:0000313" key="5">
    <source>
        <dbReference type="EMBL" id="QDU03489.1"/>
    </source>
</evidence>
<sequence precursor="true">MLRHTAVCLSLLLIAAGCNQQTAEEKEALDNRDLMTEPATQTEAAAQTAEAEMEGSDRSTDTKTNAGDVTKAVCELVPVGDSEVTGMIYFTKEGDQVHVKGEIKGLKPGKHGFHVHEKGDLSDKETGKSTGGHFNPADKPHGRPADSDRHVGDLGNIEANAEGVAQVDIVDNVIQLQGDHSILERSIVVHAGEDQFTQPTGDAGARVAFGKIVADKAAPAKN</sequence>
<dbReference type="PROSITE" id="PS51257">
    <property type="entry name" value="PROKAR_LIPOPROTEIN"/>
    <property type="match status" value="1"/>
</dbReference>
<dbReference type="SUPFAM" id="SSF49329">
    <property type="entry name" value="Cu,Zn superoxide dismutase-like"/>
    <property type="match status" value="1"/>
</dbReference>
<feature type="region of interest" description="Disordered" evidence="2">
    <location>
        <begin position="39"/>
        <end position="64"/>
    </location>
</feature>
<dbReference type="EMBL" id="CP036347">
    <property type="protein sequence ID" value="QDU03489.1"/>
    <property type="molecule type" value="Genomic_DNA"/>
</dbReference>
<gene>
    <name evidence="5" type="primary">sodC_2</name>
    <name evidence="5" type="ORF">V6x_32080</name>
</gene>
<dbReference type="AlphaFoldDB" id="A0A517WE09"/>
<dbReference type="PROSITE" id="PS00087">
    <property type="entry name" value="SOD_CU_ZN_1"/>
    <property type="match status" value="1"/>
</dbReference>
<dbReference type="RefSeq" id="WP_145041342.1">
    <property type="nucleotide sequence ID" value="NZ_CP036347.1"/>
</dbReference>
<dbReference type="PRINTS" id="PR00068">
    <property type="entry name" value="CUZNDISMTASE"/>
</dbReference>
<evidence type="ECO:0000313" key="6">
    <source>
        <dbReference type="Proteomes" id="UP000320722"/>
    </source>
</evidence>
<keyword evidence="3" id="KW-0732">Signal</keyword>
<dbReference type="InterPro" id="IPR018152">
    <property type="entry name" value="SOD_Cu/Zn_BS"/>
</dbReference>
<name>A0A517WE09_9PLAN</name>
<dbReference type="InterPro" id="IPR036423">
    <property type="entry name" value="SOD-like_Cu/Zn_dom_sf"/>
</dbReference>
<feature type="compositionally biased region" description="Basic and acidic residues" evidence="2">
    <location>
        <begin position="136"/>
        <end position="147"/>
    </location>
</feature>
<feature type="domain" description="Superoxide dismutase copper/zinc binding" evidence="4">
    <location>
        <begin position="84"/>
        <end position="212"/>
    </location>
</feature>
<dbReference type="GO" id="GO:0005507">
    <property type="term" value="F:copper ion binding"/>
    <property type="evidence" value="ECO:0007669"/>
    <property type="project" value="InterPro"/>
</dbReference>
<protein>
    <submittedName>
        <fullName evidence="5">Superoxide dismutase [Cu-Zn]</fullName>
        <ecNumber evidence="5">1.15.1.1</ecNumber>
    </submittedName>
</protein>
<dbReference type="Proteomes" id="UP000320722">
    <property type="component" value="Chromosome"/>
</dbReference>
<feature type="signal peptide" evidence="3">
    <location>
        <begin position="1"/>
        <end position="23"/>
    </location>
</feature>
<dbReference type="PANTHER" id="PTHR10003">
    <property type="entry name" value="SUPEROXIDE DISMUTASE CU-ZN -RELATED"/>
    <property type="match status" value="1"/>
</dbReference>
<proteinExistence type="inferred from homology"/>
<comment type="similarity">
    <text evidence="1">Belongs to the Cu-Zn superoxide dismutase family.</text>
</comment>
<dbReference type="Pfam" id="PF00080">
    <property type="entry name" value="Sod_Cu"/>
    <property type="match status" value="1"/>
</dbReference>
<organism evidence="5 6">
    <name type="scientific">Gimesia chilikensis</name>
    <dbReference type="NCBI Taxonomy" id="2605989"/>
    <lineage>
        <taxon>Bacteria</taxon>
        <taxon>Pseudomonadati</taxon>
        <taxon>Planctomycetota</taxon>
        <taxon>Planctomycetia</taxon>
        <taxon>Planctomycetales</taxon>
        <taxon>Planctomycetaceae</taxon>
        <taxon>Gimesia</taxon>
    </lineage>
</organism>
<feature type="compositionally biased region" description="Basic and acidic residues" evidence="2">
    <location>
        <begin position="114"/>
        <end position="127"/>
    </location>
</feature>
<dbReference type="GO" id="GO:0004784">
    <property type="term" value="F:superoxide dismutase activity"/>
    <property type="evidence" value="ECO:0007669"/>
    <property type="project" value="UniProtKB-EC"/>
</dbReference>
<dbReference type="CDD" id="cd00305">
    <property type="entry name" value="Cu-Zn_Superoxide_Dismutase"/>
    <property type="match status" value="1"/>
</dbReference>
<evidence type="ECO:0000256" key="3">
    <source>
        <dbReference type="SAM" id="SignalP"/>
    </source>
</evidence>
<evidence type="ECO:0000256" key="2">
    <source>
        <dbReference type="SAM" id="MobiDB-lite"/>
    </source>
</evidence>
<evidence type="ECO:0000259" key="4">
    <source>
        <dbReference type="Pfam" id="PF00080"/>
    </source>
</evidence>
<feature type="compositionally biased region" description="Low complexity" evidence="2">
    <location>
        <begin position="39"/>
        <end position="50"/>
    </location>
</feature>
<keyword evidence="5" id="KW-0560">Oxidoreductase</keyword>
<accession>A0A517WE09</accession>
<feature type="chain" id="PRO_5021825672" evidence="3">
    <location>
        <begin position="24"/>
        <end position="222"/>
    </location>
</feature>
<dbReference type="InterPro" id="IPR001424">
    <property type="entry name" value="SOD_Cu_Zn_dom"/>
</dbReference>
<reference evidence="5 6" key="1">
    <citation type="submission" date="2019-02" db="EMBL/GenBank/DDBJ databases">
        <title>Deep-cultivation of Planctomycetes and their phenomic and genomic characterization uncovers novel biology.</title>
        <authorList>
            <person name="Wiegand S."/>
            <person name="Jogler M."/>
            <person name="Boedeker C."/>
            <person name="Pinto D."/>
            <person name="Vollmers J."/>
            <person name="Rivas-Marin E."/>
            <person name="Kohn T."/>
            <person name="Peeters S.H."/>
            <person name="Heuer A."/>
            <person name="Rast P."/>
            <person name="Oberbeckmann S."/>
            <person name="Bunk B."/>
            <person name="Jeske O."/>
            <person name="Meyerdierks A."/>
            <person name="Storesund J.E."/>
            <person name="Kallscheuer N."/>
            <person name="Luecker S."/>
            <person name="Lage O.M."/>
            <person name="Pohl T."/>
            <person name="Merkel B.J."/>
            <person name="Hornburger P."/>
            <person name="Mueller R.-W."/>
            <person name="Bruemmer F."/>
            <person name="Labrenz M."/>
            <person name="Spormann A.M."/>
            <person name="Op den Camp H."/>
            <person name="Overmann J."/>
            <person name="Amann R."/>
            <person name="Jetten M.S.M."/>
            <person name="Mascher T."/>
            <person name="Medema M.H."/>
            <person name="Devos D.P."/>
            <person name="Kaster A.-K."/>
            <person name="Ovreas L."/>
            <person name="Rohde M."/>
            <person name="Galperin M.Y."/>
            <person name="Jogler C."/>
        </authorList>
    </citation>
    <scope>NUCLEOTIDE SEQUENCE [LARGE SCALE GENOMIC DNA]</scope>
    <source>
        <strain evidence="5 6">V6</strain>
    </source>
</reference>
<dbReference type="InterPro" id="IPR024134">
    <property type="entry name" value="SOD_Cu/Zn_/chaperone"/>
</dbReference>